<dbReference type="Pfam" id="PF14155">
    <property type="entry name" value="DUF4307"/>
    <property type="match status" value="1"/>
</dbReference>
<keyword evidence="1" id="KW-0472">Membrane</keyword>
<evidence type="ECO:0000313" key="2">
    <source>
        <dbReference type="EMBL" id="XBO44640.1"/>
    </source>
</evidence>
<gene>
    <name evidence="2" type="ORF">ABEG17_04680</name>
</gene>
<proteinExistence type="predicted"/>
<protein>
    <submittedName>
        <fullName evidence="2">DUF4307 domain-containing protein</fullName>
    </submittedName>
</protein>
<dbReference type="AlphaFoldDB" id="A0AAU7JWE5"/>
<name>A0AAU7JWE5_9MICO</name>
<dbReference type="RefSeq" id="WP_406832125.1">
    <property type="nucleotide sequence ID" value="NZ_CP157483.1"/>
</dbReference>
<keyword evidence="1" id="KW-0812">Transmembrane</keyword>
<reference evidence="2" key="1">
    <citation type="submission" date="2024-05" db="EMBL/GenBank/DDBJ databases">
        <authorList>
            <person name="Kim S."/>
            <person name="Heo J."/>
            <person name="Choi H."/>
            <person name="Choi Y."/>
            <person name="Kwon S.-W."/>
            <person name="Kim Y."/>
        </authorList>
    </citation>
    <scope>NUCLEOTIDE SEQUENCE</scope>
    <source>
        <strain evidence="2">KACC 23699</strain>
    </source>
</reference>
<dbReference type="EMBL" id="CP157483">
    <property type="protein sequence ID" value="XBO44640.1"/>
    <property type="molecule type" value="Genomic_DNA"/>
</dbReference>
<feature type="transmembrane region" description="Helical" evidence="1">
    <location>
        <begin position="12"/>
        <end position="33"/>
    </location>
</feature>
<accession>A0AAU7JWE5</accession>
<sequence>MPLPRPAPGTGRWWVIGTIGCTIGVALAVWLGLANSLGQITVTNTGYHVVDQRSVKVEFDVHRPADQAVTCHLKALDTTFGVVGVLDVQIPASPESTVHQEAVVRTTSRAVTGVADTCTAVGTSR</sequence>
<dbReference type="InterPro" id="IPR025443">
    <property type="entry name" value="DUF4307"/>
</dbReference>
<organism evidence="2">
    <name type="scientific">Pedococcus sp. KACC 23699</name>
    <dbReference type="NCBI Taxonomy" id="3149228"/>
    <lineage>
        <taxon>Bacteria</taxon>
        <taxon>Bacillati</taxon>
        <taxon>Actinomycetota</taxon>
        <taxon>Actinomycetes</taxon>
        <taxon>Micrococcales</taxon>
        <taxon>Intrasporangiaceae</taxon>
        <taxon>Pedococcus</taxon>
    </lineage>
</organism>
<evidence type="ECO:0000256" key="1">
    <source>
        <dbReference type="SAM" id="Phobius"/>
    </source>
</evidence>
<keyword evidence="1" id="KW-1133">Transmembrane helix</keyword>